<dbReference type="GO" id="GO:0004563">
    <property type="term" value="F:beta-N-acetylhexosaminidase activity"/>
    <property type="evidence" value="ECO:0007669"/>
    <property type="project" value="UniProtKB-EC"/>
</dbReference>
<evidence type="ECO:0000256" key="1">
    <source>
        <dbReference type="ARBA" id="ARBA00001231"/>
    </source>
</evidence>
<dbReference type="Pfam" id="PF00933">
    <property type="entry name" value="Glyco_hydro_3"/>
    <property type="match status" value="1"/>
</dbReference>
<name>A0A917FRX9_9BACL</name>
<comment type="similarity">
    <text evidence="2">Belongs to the glycosyl hydrolase 3 family.</text>
</comment>
<keyword evidence="5" id="KW-0326">Glycosidase</keyword>
<sequence length="518" mass="56950">MNSDLNMELQQIMGQMSLEDKVAQLFTFSALAARLDDASKRLITELKVGGIFLGTGCLQQPKQVYELTTAMQQASISEGSGIPLFISADFVAGAGCKLQSGAVHFPKNRAIGAADDERLACESGRVTALESLAMGVNFNYSPVVDINNNPLNPVIGTHSFGEDRETVSRLGCAVIKGYQEHGMIATAKHFPGHGDTHVDSHEDLPVLPFSRERLESFELVPFRRAIEQGVDAVMVGHIAVPALDPSNMPASLSYELTTKLLREQLNFQGLIVTDGLTMKGITNQFTLEEACIRALLAGADILLGTAESYEHAASMLQAVTNAVEQGRIPVSRIEESVKRVLMMKQKYRLMPELYRPSGYREDVFQTAAAEQVSEELAAKAATPLNGMDRGKLKAIGKPESWLLIRDAHATRFAEHLRKELLSITERTADHYEKVLELLDSEPSDQGVILAISHNKPIDPSWLKLLNDRLSRSKHAVWVHFGSEYDVRQASVPCLLMYDRSPSLQHQAAHYLCAGNTSQ</sequence>
<protein>
    <recommendedName>
        <fullName evidence="3">beta-N-acetylhexosaminidase</fullName>
        <ecNumber evidence="3">3.2.1.52</ecNumber>
    </recommendedName>
</protein>
<dbReference type="PANTHER" id="PTHR30480">
    <property type="entry name" value="BETA-HEXOSAMINIDASE-RELATED"/>
    <property type="match status" value="1"/>
</dbReference>
<dbReference type="Proteomes" id="UP000644756">
    <property type="component" value="Unassembled WGS sequence"/>
</dbReference>
<evidence type="ECO:0000256" key="5">
    <source>
        <dbReference type="ARBA" id="ARBA00023295"/>
    </source>
</evidence>
<dbReference type="PRINTS" id="PR00133">
    <property type="entry name" value="GLHYDRLASE3"/>
</dbReference>
<keyword evidence="8" id="KW-1185">Reference proteome</keyword>
<dbReference type="GO" id="GO:0009254">
    <property type="term" value="P:peptidoglycan turnover"/>
    <property type="evidence" value="ECO:0007669"/>
    <property type="project" value="TreeGrafter"/>
</dbReference>
<comment type="caution">
    <text evidence="7">The sequence shown here is derived from an EMBL/GenBank/DDBJ whole genome shotgun (WGS) entry which is preliminary data.</text>
</comment>
<comment type="catalytic activity">
    <reaction evidence="1">
        <text>Hydrolysis of terminal non-reducing N-acetyl-D-hexosamine residues in N-acetyl-beta-D-hexosaminides.</text>
        <dbReference type="EC" id="3.2.1.52"/>
    </reaction>
</comment>
<evidence type="ECO:0000313" key="8">
    <source>
        <dbReference type="Proteomes" id="UP000644756"/>
    </source>
</evidence>
<dbReference type="InterPro" id="IPR036962">
    <property type="entry name" value="Glyco_hydro_3_N_sf"/>
</dbReference>
<dbReference type="InterPro" id="IPR017853">
    <property type="entry name" value="GH"/>
</dbReference>
<reference evidence="7" key="2">
    <citation type="submission" date="2020-09" db="EMBL/GenBank/DDBJ databases">
        <authorList>
            <person name="Sun Q."/>
            <person name="Zhou Y."/>
        </authorList>
    </citation>
    <scope>NUCLEOTIDE SEQUENCE</scope>
    <source>
        <strain evidence="7">CGMCC 1.12987</strain>
    </source>
</reference>
<gene>
    <name evidence="7" type="ORF">GCM10010916_17050</name>
</gene>
<dbReference type="Gene3D" id="3.20.20.300">
    <property type="entry name" value="Glycoside hydrolase, family 3, N-terminal domain"/>
    <property type="match status" value="1"/>
</dbReference>
<evidence type="ECO:0000256" key="3">
    <source>
        <dbReference type="ARBA" id="ARBA00012663"/>
    </source>
</evidence>
<evidence type="ECO:0000256" key="4">
    <source>
        <dbReference type="ARBA" id="ARBA00022801"/>
    </source>
</evidence>
<proteinExistence type="inferred from homology"/>
<accession>A0A917FRX9</accession>
<evidence type="ECO:0000259" key="6">
    <source>
        <dbReference type="Pfam" id="PF00933"/>
    </source>
</evidence>
<dbReference type="GO" id="GO:0005975">
    <property type="term" value="P:carbohydrate metabolic process"/>
    <property type="evidence" value="ECO:0007669"/>
    <property type="project" value="InterPro"/>
</dbReference>
<keyword evidence="4" id="KW-0378">Hydrolase</keyword>
<dbReference type="EC" id="3.2.1.52" evidence="3"/>
<reference evidence="7" key="1">
    <citation type="journal article" date="2014" name="Int. J. Syst. Evol. Microbiol.">
        <title>Complete genome sequence of Corynebacterium casei LMG S-19264T (=DSM 44701T), isolated from a smear-ripened cheese.</title>
        <authorList>
            <consortium name="US DOE Joint Genome Institute (JGI-PGF)"/>
            <person name="Walter F."/>
            <person name="Albersmeier A."/>
            <person name="Kalinowski J."/>
            <person name="Ruckert C."/>
        </authorList>
    </citation>
    <scope>NUCLEOTIDE SEQUENCE</scope>
    <source>
        <strain evidence="7">CGMCC 1.12987</strain>
    </source>
</reference>
<dbReference type="SUPFAM" id="SSF51445">
    <property type="entry name" value="(Trans)glycosidases"/>
    <property type="match status" value="1"/>
</dbReference>
<feature type="domain" description="Glycoside hydrolase family 3 N-terminal" evidence="6">
    <location>
        <begin position="18"/>
        <end position="341"/>
    </location>
</feature>
<evidence type="ECO:0000256" key="2">
    <source>
        <dbReference type="ARBA" id="ARBA00005336"/>
    </source>
</evidence>
<organism evidence="7 8">
    <name type="scientific">Paenibacillus abyssi</name>
    <dbReference type="NCBI Taxonomy" id="1340531"/>
    <lineage>
        <taxon>Bacteria</taxon>
        <taxon>Bacillati</taxon>
        <taxon>Bacillota</taxon>
        <taxon>Bacilli</taxon>
        <taxon>Bacillales</taxon>
        <taxon>Paenibacillaceae</taxon>
        <taxon>Paenibacillus</taxon>
    </lineage>
</organism>
<dbReference type="InterPro" id="IPR001764">
    <property type="entry name" value="Glyco_hydro_3_N"/>
</dbReference>
<dbReference type="InterPro" id="IPR050226">
    <property type="entry name" value="NagZ_Beta-hexosaminidase"/>
</dbReference>
<dbReference type="PROSITE" id="PS00775">
    <property type="entry name" value="GLYCOSYL_HYDROL_F3"/>
    <property type="match status" value="1"/>
</dbReference>
<evidence type="ECO:0000313" key="7">
    <source>
        <dbReference type="EMBL" id="GGG00447.1"/>
    </source>
</evidence>
<dbReference type="PANTHER" id="PTHR30480:SF13">
    <property type="entry name" value="BETA-HEXOSAMINIDASE"/>
    <property type="match status" value="1"/>
</dbReference>
<dbReference type="EMBL" id="BMGR01000004">
    <property type="protein sequence ID" value="GGG00447.1"/>
    <property type="molecule type" value="Genomic_DNA"/>
</dbReference>
<dbReference type="AlphaFoldDB" id="A0A917FRX9"/>
<dbReference type="RefSeq" id="WP_188530614.1">
    <property type="nucleotide sequence ID" value="NZ_BMGR01000004.1"/>
</dbReference>
<dbReference type="InterPro" id="IPR019800">
    <property type="entry name" value="Glyco_hydro_3_AS"/>
</dbReference>